<dbReference type="HOGENOM" id="CLU_1792985_0_0_4"/>
<evidence type="ECO:0000256" key="1">
    <source>
        <dbReference type="SAM" id="SignalP"/>
    </source>
</evidence>
<dbReference type="EMBL" id="HG916765">
    <property type="protein sequence ID" value="CDM23175.1"/>
    <property type="molecule type" value="Genomic_DNA"/>
</dbReference>
<reference evidence="2 3" key="1">
    <citation type="journal article" date="2014" name="BMC Microbiol.">
        <title>The oxygen-independent metabolism of cyclic monoterpenes in Castellaniella defragrans 65Phen.</title>
        <authorList>
            <person name="Petasch J."/>
            <person name="Disch E.M."/>
            <person name="Markert S."/>
            <person name="Becher D."/>
            <person name="Schweder T."/>
            <person name="Huttel B."/>
            <person name="Reinhardt R."/>
            <person name="Harder J."/>
        </authorList>
    </citation>
    <scope>NUCLEOTIDE SEQUENCE [LARGE SCALE GENOMIC DNA]</scope>
    <source>
        <strain evidence="2">65Phen</strain>
    </source>
</reference>
<keyword evidence="1" id="KW-0732">Signal</keyword>
<feature type="signal peptide" evidence="1">
    <location>
        <begin position="1"/>
        <end position="19"/>
    </location>
</feature>
<feature type="chain" id="PRO_5004914560" evidence="1">
    <location>
        <begin position="20"/>
        <end position="144"/>
    </location>
</feature>
<dbReference type="KEGG" id="cdn:BN940_03501"/>
<gene>
    <name evidence="2" type="ORF">BN940_03501</name>
</gene>
<evidence type="ECO:0000313" key="2">
    <source>
        <dbReference type="EMBL" id="CDM23175.1"/>
    </source>
</evidence>
<dbReference type="Gene3D" id="2.60.40.3230">
    <property type="match status" value="1"/>
</dbReference>
<organism evidence="2 3">
    <name type="scientific">Castellaniella defragrans (strain DSM 12143 / CCUG 39792 / 65Phen)</name>
    <name type="common">Alcaligenes defragrans</name>
    <dbReference type="NCBI Taxonomy" id="1437824"/>
    <lineage>
        <taxon>Bacteria</taxon>
        <taxon>Pseudomonadati</taxon>
        <taxon>Pseudomonadota</taxon>
        <taxon>Betaproteobacteria</taxon>
        <taxon>Burkholderiales</taxon>
        <taxon>Alcaligenaceae</taxon>
        <taxon>Castellaniella</taxon>
    </lineage>
</organism>
<keyword evidence="3" id="KW-1185">Reference proteome</keyword>
<dbReference type="InterPro" id="IPR038483">
    <property type="entry name" value="YcfL-like_sf"/>
</dbReference>
<dbReference type="OrthoDB" id="8689913at2"/>
<dbReference type="STRING" id="1437824.BN940_03501"/>
<dbReference type="RefSeq" id="WP_043680163.1">
    <property type="nucleotide sequence ID" value="NZ_HG916765.1"/>
</dbReference>
<accession>W8X8J3</accession>
<name>W8X8J3_CASD6</name>
<sequence length="144" mass="15657">MSIGRWLFVALLPLGLAMAAVSAQTGTPRIVTCDTTVAPRSALRVQDEAGDKGARVEDVALITLPNGMRSVQFSVRNVRQAAPFGAILRIRYAVQWTDDCGRRVALGTEVVDGLALDPQRQQLVQSTAMDPHATHAFLRIYVEN</sequence>
<evidence type="ECO:0000313" key="3">
    <source>
        <dbReference type="Proteomes" id="UP000019805"/>
    </source>
</evidence>
<proteinExistence type="predicted"/>
<dbReference type="AlphaFoldDB" id="W8X8J3"/>
<dbReference type="Proteomes" id="UP000019805">
    <property type="component" value="Chromosome"/>
</dbReference>
<protein>
    <submittedName>
        <fullName evidence="2">Uncharacterized protein</fullName>
    </submittedName>
</protein>